<dbReference type="Proteomes" id="UP000830375">
    <property type="component" value="Unassembled WGS sequence"/>
</dbReference>
<name>A0ABQ8L2Y8_LABRO</name>
<organism evidence="2 3">
    <name type="scientific">Labeo rohita</name>
    <name type="common">Indian major carp</name>
    <name type="synonym">Cyprinus rohita</name>
    <dbReference type="NCBI Taxonomy" id="84645"/>
    <lineage>
        <taxon>Eukaryota</taxon>
        <taxon>Metazoa</taxon>
        <taxon>Chordata</taxon>
        <taxon>Craniata</taxon>
        <taxon>Vertebrata</taxon>
        <taxon>Euteleostomi</taxon>
        <taxon>Actinopterygii</taxon>
        <taxon>Neopterygii</taxon>
        <taxon>Teleostei</taxon>
        <taxon>Ostariophysi</taxon>
        <taxon>Cypriniformes</taxon>
        <taxon>Cyprinidae</taxon>
        <taxon>Labeoninae</taxon>
        <taxon>Labeonini</taxon>
        <taxon>Labeo</taxon>
    </lineage>
</organism>
<feature type="region of interest" description="Disordered" evidence="1">
    <location>
        <begin position="84"/>
        <end position="115"/>
    </location>
</feature>
<evidence type="ECO:0000256" key="1">
    <source>
        <dbReference type="SAM" id="MobiDB-lite"/>
    </source>
</evidence>
<sequence length="115" mass="12651">MNSALSTFNTMTEVSLGIEPPIAPWVLEQWLPTSLADLTHYPDDCLCTFYKVSLNTTTQAKLSGYGPRRSFDDYVVLVSCGPPITTKEVTSPTPDSEPSPTSPWCTEHQPEPTTD</sequence>
<keyword evidence="3" id="KW-1185">Reference proteome</keyword>
<evidence type="ECO:0000313" key="2">
    <source>
        <dbReference type="EMBL" id="KAI2645096.1"/>
    </source>
</evidence>
<reference evidence="2 3" key="1">
    <citation type="submission" date="2022-01" db="EMBL/GenBank/DDBJ databases">
        <title>A high-quality chromosome-level genome assembly of rohu carp, Labeo rohita.</title>
        <authorList>
            <person name="Arick M.A. II"/>
            <person name="Hsu C.-Y."/>
            <person name="Magbanua Z."/>
            <person name="Pechanova O."/>
            <person name="Grover C."/>
            <person name="Miller E."/>
            <person name="Thrash A."/>
            <person name="Ezzel L."/>
            <person name="Alam S."/>
            <person name="Benzie J."/>
            <person name="Hamilton M."/>
            <person name="Karsi A."/>
            <person name="Lawrence M.L."/>
            <person name="Peterson D.G."/>
        </authorList>
    </citation>
    <scope>NUCLEOTIDE SEQUENCE [LARGE SCALE GENOMIC DNA]</scope>
    <source>
        <strain evidence="3">BAU-BD-2019</strain>
        <tissue evidence="2">Blood</tissue>
    </source>
</reference>
<evidence type="ECO:0000313" key="3">
    <source>
        <dbReference type="Proteomes" id="UP000830375"/>
    </source>
</evidence>
<comment type="caution">
    <text evidence="2">The sequence shown here is derived from an EMBL/GenBank/DDBJ whole genome shotgun (WGS) entry which is preliminary data.</text>
</comment>
<accession>A0ABQ8L2Y8</accession>
<dbReference type="EMBL" id="JACTAM010002329">
    <property type="protein sequence ID" value="KAI2645096.1"/>
    <property type="molecule type" value="Genomic_DNA"/>
</dbReference>
<gene>
    <name evidence="2" type="ORF">H4Q32_026949</name>
</gene>
<proteinExistence type="predicted"/>
<protein>
    <submittedName>
        <fullName evidence="2">RecQ-mediated genome instability protein 1</fullName>
    </submittedName>
</protein>